<keyword evidence="3" id="KW-1185">Reference proteome</keyword>
<feature type="compositionally biased region" description="Polar residues" evidence="1">
    <location>
        <begin position="78"/>
        <end position="90"/>
    </location>
</feature>
<gene>
    <name evidence="2" type="ORF">THIOM_004952</name>
</gene>
<evidence type="ECO:0000313" key="3">
    <source>
        <dbReference type="Proteomes" id="UP000076962"/>
    </source>
</evidence>
<organism evidence="2 3">
    <name type="scientific">Candidatus Thiomargarita nelsonii</name>
    <dbReference type="NCBI Taxonomy" id="1003181"/>
    <lineage>
        <taxon>Bacteria</taxon>
        <taxon>Pseudomonadati</taxon>
        <taxon>Pseudomonadota</taxon>
        <taxon>Gammaproteobacteria</taxon>
        <taxon>Thiotrichales</taxon>
        <taxon>Thiotrichaceae</taxon>
        <taxon>Thiomargarita</taxon>
    </lineage>
</organism>
<accession>A0A0A6RKQ3</accession>
<protein>
    <recommendedName>
        <fullName evidence="4">Transposase</fullName>
    </recommendedName>
</protein>
<sequence>MFKNVINFFKKLWKPTSNERTLQSPIASDIHGSRHYGSTRRVQSVVEPVGIQNNGKKKFVVKKRSGKKFVVKGTVDISPQNSSSQSGKLKNISKTRPKKCPYCRTEDKITKTPENKWKCKACEYEWQ</sequence>
<evidence type="ECO:0008006" key="4">
    <source>
        <dbReference type="Google" id="ProtNLM"/>
    </source>
</evidence>
<evidence type="ECO:0000256" key="1">
    <source>
        <dbReference type="SAM" id="MobiDB-lite"/>
    </source>
</evidence>
<dbReference type="Proteomes" id="UP000076962">
    <property type="component" value="Unassembled WGS sequence"/>
</dbReference>
<feature type="region of interest" description="Disordered" evidence="1">
    <location>
        <begin position="78"/>
        <end position="98"/>
    </location>
</feature>
<evidence type="ECO:0000313" key="2">
    <source>
        <dbReference type="EMBL" id="OAD19415.1"/>
    </source>
</evidence>
<proteinExistence type="predicted"/>
<dbReference type="AlphaFoldDB" id="A0A0A6RKQ3"/>
<dbReference type="EMBL" id="LUTY01002809">
    <property type="protein sequence ID" value="OAD19415.1"/>
    <property type="molecule type" value="Genomic_DNA"/>
</dbReference>
<comment type="caution">
    <text evidence="2">The sequence shown here is derived from an EMBL/GenBank/DDBJ whole genome shotgun (WGS) entry which is preliminary data.</text>
</comment>
<name>A0A0A6RKQ3_9GAMM</name>
<reference evidence="2 3" key="1">
    <citation type="submission" date="2016-05" db="EMBL/GenBank/DDBJ databases">
        <title>Single-cell genome of chain-forming Candidatus Thiomargarita nelsonii and comparison to other large sulfur-oxidizing bacteria.</title>
        <authorList>
            <person name="Winkel M."/>
            <person name="Salman V."/>
            <person name="Woyke T."/>
            <person name="Schulz-Vogt H."/>
            <person name="Richter M."/>
            <person name="Flood B."/>
            <person name="Bailey J."/>
            <person name="Amann R."/>
            <person name="Mussmann M."/>
        </authorList>
    </citation>
    <scope>NUCLEOTIDE SEQUENCE [LARGE SCALE GENOMIC DNA]</scope>
    <source>
        <strain evidence="2 3">THI036</strain>
    </source>
</reference>